<evidence type="ECO:0000313" key="9">
    <source>
        <dbReference type="Proteomes" id="UP001158576"/>
    </source>
</evidence>
<protein>
    <submittedName>
        <fullName evidence="8">Oidioi.mRNA.OKI2018_I69.PAR.g12232.t1.cds</fullName>
    </submittedName>
</protein>
<dbReference type="PANTHER" id="PTHR23041">
    <property type="entry name" value="RING FINGER DOMAIN-CONTAINING"/>
    <property type="match status" value="1"/>
</dbReference>
<proteinExistence type="predicted"/>
<dbReference type="Pfam" id="PF13445">
    <property type="entry name" value="zf-RING_UBOX"/>
    <property type="match status" value="1"/>
</dbReference>
<feature type="coiled-coil region" evidence="5">
    <location>
        <begin position="267"/>
        <end position="294"/>
    </location>
</feature>
<dbReference type="InterPro" id="IPR027370">
    <property type="entry name" value="Znf-RING_euk"/>
</dbReference>
<sequence length="402" mass="46580">MGRKPALRTKINHEKIELAKRELKMNQETEAKRMKIDPDVIVIEQARNDMSDEDLRDEDMPGPSHAFNPPSPADEFDNQDVKNYANIQQEFRDRRQAILNNLNSSLNEMEADYNAIAILNDELLLDRQTSQRLKRDIDELAAEIQLKSAQKDVLDKKYETINKKIETNEKSLDSAEERIRTFEVRYKRDQQKPDEKPGKVGEFECPICKEICGTEEKHMVCLINCGHRFCKDCIDRVLDDANNDREERRRHRINAFLDEQQRLFNGFDGVRREAEQARQMAVELRQAADEIRRGPRQARIARRAARPYGVRLDVPGDPVAADAQPAPAGAEGDNNAADPLADNVANPPAAGRQIPRLYQRHRLGRHMMIGRDWRDDNFGRFLNKRCPTCQKNFRRENVVRLF</sequence>
<dbReference type="SMART" id="SM00184">
    <property type="entry name" value="RING"/>
    <property type="match status" value="1"/>
</dbReference>
<dbReference type="CDD" id="cd16449">
    <property type="entry name" value="RING-HC"/>
    <property type="match status" value="1"/>
</dbReference>
<dbReference type="PROSITE" id="PS00518">
    <property type="entry name" value="ZF_RING_1"/>
    <property type="match status" value="1"/>
</dbReference>
<feature type="region of interest" description="Disordered" evidence="6">
    <location>
        <begin position="53"/>
        <end position="75"/>
    </location>
</feature>
<feature type="domain" description="RING-type" evidence="7">
    <location>
        <begin position="205"/>
        <end position="236"/>
    </location>
</feature>
<accession>A0ABN7S3N6</accession>
<evidence type="ECO:0000259" key="7">
    <source>
        <dbReference type="PROSITE" id="PS50089"/>
    </source>
</evidence>
<dbReference type="InterPro" id="IPR047134">
    <property type="entry name" value="RNF4"/>
</dbReference>
<evidence type="ECO:0000256" key="1">
    <source>
        <dbReference type="ARBA" id="ARBA00022723"/>
    </source>
</evidence>
<dbReference type="Gene3D" id="3.30.40.10">
    <property type="entry name" value="Zinc/RING finger domain, C3HC4 (zinc finger)"/>
    <property type="match status" value="1"/>
</dbReference>
<dbReference type="SUPFAM" id="SSF57850">
    <property type="entry name" value="RING/U-box"/>
    <property type="match status" value="1"/>
</dbReference>
<keyword evidence="9" id="KW-1185">Reference proteome</keyword>
<evidence type="ECO:0000256" key="5">
    <source>
        <dbReference type="SAM" id="Coils"/>
    </source>
</evidence>
<keyword evidence="3" id="KW-0862">Zinc</keyword>
<keyword evidence="5" id="KW-0175">Coiled coil</keyword>
<gene>
    <name evidence="8" type="ORF">OKIOD_LOCUS3790</name>
</gene>
<dbReference type="PANTHER" id="PTHR23041:SF78">
    <property type="entry name" value="E3 UBIQUITIN-PROTEIN LIGASE RNF4"/>
    <property type="match status" value="1"/>
</dbReference>
<dbReference type="InterPro" id="IPR001841">
    <property type="entry name" value="Znf_RING"/>
</dbReference>
<name>A0ABN7S3N6_OIKDI</name>
<reference evidence="8 9" key="1">
    <citation type="submission" date="2021-04" db="EMBL/GenBank/DDBJ databases">
        <authorList>
            <person name="Bliznina A."/>
        </authorList>
    </citation>
    <scope>NUCLEOTIDE SEQUENCE [LARGE SCALE GENOMIC DNA]</scope>
</reference>
<dbReference type="InterPro" id="IPR017907">
    <property type="entry name" value="Znf_RING_CS"/>
</dbReference>
<feature type="region of interest" description="Disordered" evidence="6">
    <location>
        <begin position="313"/>
        <end position="355"/>
    </location>
</feature>
<keyword evidence="1" id="KW-0479">Metal-binding</keyword>
<evidence type="ECO:0000256" key="4">
    <source>
        <dbReference type="PROSITE-ProRule" id="PRU00175"/>
    </source>
</evidence>
<keyword evidence="2 4" id="KW-0863">Zinc-finger</keyword>
<dbReference type="EMBL" id="OU015568">
    <property type="protein sequence ID" value="CAG5089481.1"/>
    <property type="molecule type" value="Genomic_DNA"/>
</dbReference>
<dbReference type="PROSITE" id="PS50089">
    <property type="entry name" value="ZF_RING_2"/>
    <property type="match status" value="1"/>
</dbReference>
<evidence type="ECO:0000313" key="8">
    <source>
        <dbReference type="EMBL" id="CAG5089481.1"/>
    </source>
</evidence>
<dbReference type="Proteomes" id="UP001158576">
    <property type="component" value="Chromosome PAR"/>
</dbReference>
<feature type="compositionally biased region" description="Low complexity" evidence="6">
    <location>
        <begin position="313"/>
        <end position="333"/>
    </location>
</feature>
<dbReference type="InterPro" id="IPR013083">
    <property type="entry name" value="Znf_RING/FYVE/PHD"/>
</dbReference>
<evidence type="ECO:0000256" key="3">
    <source>
        <dbReference type="ARBA" id="ARBA00022833"/>
    </source>
</evidence>
<evidence type="ECO:0000256" key="2">
    <source>
        <dbReference type="ARBA" id="ARBA00022771"/>
    </source>
</evidence>
<feature type="coiled-coil region" evidence="5">
    <location>
        <begin position="130"/>
        <end position="192"/>
    </location>
</feature>
<organism evidence="8 9">
    <name type="scientific">Oikopleura dioica</name>
    <name type="common">Tunicate</name>
    <dbReference type="NCBI Taxonomy" id="34765"/>
    <lineage>
        <taxon>Eukaryota</taxon>
        <taxon>Metazoa</taxon>
        <taxon>Chordata</taxon>
        <taxon>Tunicata</taxon>
        <taxon>Appendicularia</taxon>
        <taxon>Copelata</taxon>
        <taxon>Oikopleuridae</taxon>
        <taxon>Oikopleura</taxon>
    </lineage>
</organism>
<evidence type="ECO:0000256" key="6">
    <source>
        <dbReference type="SAM" id="MobiDB-lite"/>
    </source>
</evidence>